<dbReference type="CDD" id="cd07564">
    <property type="entry name" value="nitrilases_CHs"/>
    <property type="match status" value="1"/>
</dbReference>
<feature type="domain" description="CN hydrolase" evidence="4">
    <location>
        <begin position="1"/>
        <end position="267"/>
    </location>
</feature>
<gene>
    <name evidence="5" type="ORF">GCK32_008928</name>
</gene>
<dbReference type="PANTHER" id="PTHR46044">
    <property type="entry name" value="NITRILASE"/>
    <property type="match status" value="1"/>
</dbReference>
<dbReference type="PROSITE" id="PS50263">
    <property type="entry name" value="CN_HYDROLASE"/>
    <property type="match status" value="1"/>
</dbReference>
<keyword evidence="6" id="KW-1185">Reference proteome</keyword>
<proteinExistence type="inferred from homology"/>
<evidence type="ECO:0000256" key="2">
    <source>
        <dbReference type="PROSITE-ProRule" id="PRU10139"/>
    </source>
</evidence>
<dbReference type="InterPro" id="IPR044149">
    <property type="entry name" value="Nitrilases_CHs"/>
</dbReference>
<organism evidence="5 6">
    <name type="scientific">Trichostrongylus colubriformis</name>
    <name type="common">Black scour worm</name>
    <dbReference type="NCBI Taxonomy" id="6319"/>
    <lineage>
        <taxon>Eukaryota</taxon>
        <taxon>Metazoa</taxon>
        <taxon>Ecdysozoa</taxon>
        <taxon>Nematoda</taxon>
        <taxon>Chromadorea</taxon>
        <taxon>Rhabditida</taxon>
        <taxon>Rhabditina</taxon>
        <taxon>Rhabditomorpha</taxon>
        <taxon>Strongyloidea</taxon>
        <taxon>Trichostrongylidae</taxon>
        <taxon>Trichostrongylus</taxon>
    </lineage>
</organism>
<dbReference type="InterPro" id="IPR000132">
    <property type="entry name" value="Nitrilase/CN_hydratase_CS"/>
</dbReference>
<sequence length="351" mass="38940">MSIAIVQAGSILYDTPATIDKLERLAVEAAEKGAKLVLFPEAFVGGYPKGSDFGIVLGTRSPEGREEFSRYFKSAIEENGPESKRIAEIAITNDLFIVVGVVERQGGTLYCSMFYYGPHGYMGKHRKLMPTALERCIWGNGDGSTMPVFDTPLGKIGGAICWENYMPMYRVTLYNKGIELYLACTVDDRETWLSTMRTIALEGRCFVISSAQFMTSSAYPEGHPMRVKHGNDKVLIRGGSCAVDPLGTILVEPDFTKELIHYVEPDLSRIACGKMDLDTVALRRGDEAIIYRLLRIVKCLLDLHQSALVINCQDSYCLAVMRMVYDDCMFHVFIFALSSIVILSITTAPST</sequence>
<dbReference type="InterPro" id="IPR036526">
    <property type="entry name" value="C-N_Hydrolase_sf"/>
</dbReference>
<reference evidence="5 6" key="1">
    <citation type="submission" date="2019-10" db="EMBL/GenBank/DDBJ databases">
        <title>Assembly and Annotation for the nematode Trichostrongylus colubriformis.</title>
        <authorList>
            <person name="Martin J."/>
        </authorList>
    </citation>
    <scope>NUCLEOTIDE SEQUENCE [LARGE SCALE GENOMIC DNA]</scope>
    <source>
        <strain evidence="5">G859</strain>
        <tissue evidence="5">Whole worm</tissue>
    </source>
</reference>
<evidence type="ECO:0000313" key="5">
    <source>
        <dbReference type="EMBL" id="KAK5974780.1"/>
    </source>
</evidence>
<dbReference type="InterPro" id="IPR003010">
    <property type="entry name" value="C-N_Hydrolase"/>
</dbReference>
<evidence type="ECO:0000259" key="4">
    <source>
        <dbReference type="PROSITE" id="PS50263"/>
    </source>
</evidence>
<keyword evidence="3" id="KW-1133">Transmembrane helix</keyword>
<dbReference type="GO" id="GO:0016836">
    <property type="term" value="F:hydro-lyase activity"/>
    <property type="evidence" value="ECO:0007669"/>
    <property type="project" value="UniProtKB-ARBA"/>
</dbReference>
<dbReference type="PROSITE" id="PS00921">
    <property type="entry name" value="NITRIL_CHT_2"/>
    <property type="match status" value="1"/>
</dbReference>
<dbReference type="GO" id="GO:0000257">
    <property type="term" value="F:nitrilase activity"/>
    <property type="evidence" value="ECO:0007669"/>
    <property type="project" value="UniProtKB-ARBA"/>
</dbReference>
<feature type="active site" description="Proton acceptor" evidence="2">
    <location>
        <position position="41"/>
    </location>
</feature>
<evidence type="ECO:0000313" key="6">
    <source>
        <dbReference type="Proteomes" id="UP001331761"/>
    </source>
</evidence>
<dbReference type="EMBL" id="WIXE01013806">
    <property type="protein sequence ID" value="KAK5974780.1"/>
    <property type="molecule type" value="Genomic_DNA"/>
</dbReference>
<feature type="transmembrane region" description="Helical" evidence="3">
    <location>
        <begin position="329"/>
        <end position="348"/>
    </location>
</feature>
<protein>
    <submittedName>
        <fullName evidence="5">Cyanoalanine nitrilase</fullName>
    </submittedName>
</protein>
<name>A0AAN8FD07_TRICO</name>
<keyword evidence="3" id="KW-0812">Transmembrane</keyword>
<accession>A0AAN8FD07</accession>
<dbReference type="Pfam" id="PF00795">
    <property type="entry name" value="CN_hydrolase"/>
    <property type="match status" value="1"/>
</dbReference>
<dbReference type="SUPFAM" id="SSF56317">
    <property type="entry name" value="Carbon-nitrogen hydrolase"/>
    <property type="match status" value="1"/>
</dbReference>
<dbReference type="Proteomes" id="UP001331761">
    <property type="component" value="Unassembled WGS sequence"/>
</dbReference>
<dbReference type="Gene3D" id="3.60.110.10">
    <property type="entry name" value="Carbon-nitrogen hydrolase"/>
    <property type="match status" value="1"/>
</dbReference>
<comment type="caution">
    <text evidence="5">The sequence shown here is derived from an EMBL/GenBank/DDBJ whole genome shotgun (WGS) entry which is preliminary data.</text>
</comment>
<comment type="similarity">
    <text evidence="1">Belongs to the carbon-nitrogen hydrolase superfamily. Nitrilase family.</text>
</comment>
<evidence type="ECO:0000256" key="1">
    <source>
        <dbReference type="ARBA" id="ARBA00008129"/>
    </source>
</evidence>
<dbReference type="PROSITE" id="PS00920">
    <property type="entry name" value="NITRIL_CHT_1"/>
    <property type="match status" value="1"/>
</dbReference>
<evidence type="ECO:0000256" key="3">
    <source>
        <dbReference type="SAM" id="Phobius"/>
    </source>
</evidence>
<dbReference type="FunFam" id="3.60.110.10:FF:000016">
    <property type="entry name" value="Nitrilase blr3397"/>
    <property type="match status" value="1"/>
</dbReference>
<keyword evidence="3" id="KW-0472">Membrane</keyword>
<dbReference type="AlphaFoldDB" id="A0AAN8FD07"/>
<dbReference type="PANTHER" id="PTHR46044:SF1">
    <property type="entry name" value="CN HYDROLASE DOMAIN-CONTAINING PROTEIN"/>
    <property type="match status" value="1"/>
</dbReference>